<keyword evidence="7" id="KW-1133">Transmembrane helix</keyword>
<comment type="similarity">
    <text evidence="2 15">Belongs to the glycosyltransferase 43 family.</text>
</comment>
<dbReference type="PANTHER" id="PTHR10896:SF65">
    <property type="entry name" value="GALACTOSYLGALACTOSYLXYLOSYLPROTEIN 3-BETA-GLUCURONOSYLTRANSFERASE 3"/>
    <property type="match status" value="1"/>
</dbReference>
<keyword evidence="16" id="KW-1185">Reference proteome</keyword>
<feature type="active site" description="Proton donor/acceptor" evidence="11">
    <location>
        <position position="265"/>
    </location>
</feature>
<dbReference type="KEGG" id="tnl:113495713"/>
<dbReference type="InterPro" id="IPR005027">
    <property type="entry name" value="Glyco_trans_43"/>
</dbReference>
<dbReference type="GO" id="GO:0005975">
    <property type="term" value="P:carbohydrate metabolic process"/>
    <property type="evidence" value="ECO:0007669"/>
    <property type="project" value="TreeGrafter"/>
</dbReference>
<evidence type="ECO:0000256" key="1">
    <source>
        <dbReference type="ARBA" id="ARBA00004606"/>
    </source>
</evidence>
<gene>
    <name evidence="17" type="primary">LOC113495713</name>
</gene>
<dbReference type="SUPFAM" id="SSF53448">
    <property type="entry name" value="Nucleotide-diphospho-sugar transferases"/>
    <property type="match status" value="1"/>
</dbReference>
<sequence length="318" mass="36873">MPFVNIKKQYLAIGMLVFVLLFLFNSRPVFQCQFNPEVTSYLPTIYGITPTYSRLAQKADLTRLSQTLMHVKNFHWVVIEDSTEKTKLVANLLKESNLKYTHLNIKTHRTKHSTVMDINICLFKTSLYNTSWYCPYWRTNKGKKLLASGVEQRNLALDWLKGYLQKAEDTRGVVYFMDDDNTYSLKVFDEMRKVKNVGVWPVGIVGGMRVEMPLVTDGKVSGYNAWWKPFRPFPIDMAGFAINATLFLEHPEAKFSRKVQSGFQESEILKYFATKDDLEPLADNCTKVYVWHTRTQKPSILNPKKLKRPPVPDDHIEV</sequence>
<dbReference type="InterPro" id="IPR029044">
    <property type="entry name" value="Nucleotide-diphossugar_trans"/>
</dbReference>
<evidence type="ECO:0000256" key="7">
    <source>
        <dbReference type="ARBA" id="ARBA00022989"/>
    </source>
</evidence>
<dbReference type="AlphaFoldDB" id="A0A7E5VQ40"/>
<dbReference type="GO" id="GO:0050650">
    <property type="term" value="P:chondroitin sulfate proteoglycan biosynthetic process"/>
    <property type="evidence" value="ECO:0007669"/>
    <property type="project" value="TreeGrafter"/>
</dbReference>
<evidence type="ECO:0000313" key="17">
    <source>
        <dbReference type="RefSeq" id="XP_026730407.1"/>
    </source>
</evidence>
<keyword evidence="5" id="KW-0812">Transmembrane</keyword>
<dbReference type="UniPathway" id="UPA00378"/>
<keyword evidence="9 14" id="KW-0325">Glycoprotein</keyword>
<proteinExistence type="inferred from homology"/>
<keyword evidence="12 15" id="KW-0479">Metal-binding</keyword>
<dbReference type="RefSeq" id="XP_026730407.1">
    <property type="nucleotide sequence ID" value="XM_026874606.1"/>
</dbReference>
<evidence type="ECO:0000256" key="13">
    <source>
        <dbReference type="PIRSR" id="PIRSR605027-4"/>
    </source>
</evidence>
<comment type="subcellular location">
    <subcellularLocation>
        <location evidence="15">Golgi apparatus membrane</location>
        <topology evidence="15">Single-pass type II membrane protein</topology>
    </subcellularLocation>
    <subcellularLocation>
        <location evidence="1">Membrane</location>
        <topology evidence="1">Single-pass type II membrane protein</topology>
    </subcellularLocation>
</comment>
<dbReference type="GO" id="GO:0015018">
    <property type="term" value="F:galactosylgalactosylxylosylprotein 3-beta-glucuronosyltransferase activity"/>
    <property type="evidence" value="ECO:0007669"/>
    <property type="project" value="UniProtKB-UniRule"/>
</dbReference>
<keyword evidence="12 15" id="KW-0464">Manganese</keyword>
<comment type="cofactor">
    <cofactor evidence="12 15">
        <name>Mn(2+)</name>
        <dbReference type="ChEBI" id="CHEBI:29035"/>
    </cofactor>
</comment>
<dbReference type="GeneID" id="113495713"/>
<evidence type="ECO:0000256" key="2">
    <source>
        <dbReference type="ARBA" id="ARBA00007706"/>
    </source>
</evidence>
<organism evidence="16 17">
    <name type="scientific">Trichoplusia ni</name>
    <name type="common">Cabbage looper</name>
    <dbReference type="NCBI Taxonomy" id="7111"/>
    <lineage>
        <taxon>Eukaryota</taxon>
        <taxon>Metazoa</taxon>
        <taxon>Ecdysozoa</taxon>
        <taxon>Arthropoda</taxon>
        <taxon>Hexapoda</taxon>
        <taxon>Insecta</taxon>
        <taxon>Pterygota</taxon>
        <taxon>Neoptera</taxon>
        <taxon>Endopterygota</taxon>
        <taxon>Lepidoptera</taxon>
        <taxon>Glossata</taxon>
        <taxon>Ditrysia</taxon>
        <taxon>Noctuoidea</taxon>
        <taxon>Noctuidae</taxon>
        <taxon>Plusiinae</taxon>
        <taxon>Trichoplusia</taxon>
    </lineage>
</organism>
<evidence type="ECO:0000256" key="14">
    <source>
        <dbReference type="PIRSR" id="PIRSR605027-6"/>
    </source>
</evidence>
<evidence type="ECO:0000256" key="15">
    <source>
        <dbReference type="RuleBase" id="RU363127"/>
    </source>
</evidence>
<feature type="site" description="Interaction with galactose moiety of substrate glycoprotein" evidence="13">
    <location>
        <position position="211"/>
    </location>
</feature>
<evidence type="ECO:0000256" key="9">
    <source>
        <dbReference type="ARBA" id="ARBA00023180"/>
    </source>
</evidence>
<dbReference type="Gene3D" id="3.90.550.10">
    <property type="entry name" value="Spore Coat Polysaccharide Biosynthesis Protein SpsA, Chain A"/>
    <property type="match status" value="1"/>
</dbReference>
<evidence type="ECO:0000256" key="12">
    <source>
        <dbReference type="PIRSR" id="PIRSR605027-3"/>
    </source>
</evidence>
<keyword evidence="6 15" id="KW-0735">Signal-anchor</keyword>
<keyword evidence="4 15" id="KW-0808">Transferase</keyword>
<feature type="glycosylation site" description="N-linked (GlcNAc...) asparagine" evidence="14">
    <location>
        <position position="284"/>
    </location>
</feature>
<dbReference type="PANTHER" id="PTHR10896">
    <property type="entry name" value="GALACTOSYLGALACTOSYLXYLOSYLPROTEIN 3-BETA-GLUCURONOSYLTRANSFERASE BETA-1,3-GLUCURONYLTRANSFERASE"/>
    <property type="match status" value="1"/>
</dbReference>
<feature type="binding site" evidence="12">
    <location>
        <position position="180"/>
    </location>
    <ligand>
        <name>Mn(2+)</name>
        <dbReference type="ChEBI" id="CHEBI:29035"/>
    </ligand>
</feature>
<dbReference type="CTD" id="251900"/>
<dbReference type="Proteomes" id="UP000322000">
    <property type="component" value="Chromosome 7"/>
</dbReference>
<dbReference type="InParanoid" id="A0A7E5VQ40"/>
<comment type="catalytic activity">
    <reaction evidence="10 15">
        <text>3-O-(beta-D-galactosyl-(1-&gt;3)-beta-D-galactosyl-(1-&gt;4)-beta-D-xylosyl)-L-seryl-[protein] + UDP-alpha-D-glucuronate = 3-O-(beta-D-GlcA-(1-&gt;3)-beta-D-Gal-(1-&gt;3)-beta-D-Gal-(1-&gt;4)-beta-D-Xyl)-L-seryl-[protein] + UDP + H(+)</text>
        <dbReference type="Rhea" id="RHEA:24168"/>
        <dbReference type="Rhea" id="RHEA-COMP:12571"/>
        <dbReference type="Rhea" id="RHEA-COMP:12573"/>
        <dbReference type="ChEBI" id="CHEBI:15378"/>
        <dbReference type="ChEBI" id="CHEBI:58052"/>
        <dbReference type="ChEBI" id="CHEBI:58223"/>
        <dbReference type="ChEBI" id="CHEBI:132090"/>
        <dbReference type="ChEBI" id="CHEBI:132093"/>
        <dbReference type="EC" id="2.4.1.135"/>
    </reaction>
</comment>
<evidence type="ECO:0000256" key="6">
    <source>
        <dbReference type="ARBA" id="ARBA00022968"/>
    </source>
</evidence>
<evidence type="ECO:0000256" key="3">
    <source>
        <dbReference type="ARBA" id="ARBA00012641"/>
    </source>
</evidence>
<evidence type="ECO:0000256" key="11">
    <source>
        <dbReference type="PIRSR" id="PIRSR605027-1"/>
    </source>
</evidence>
<dbReference type="OrthoDB" id="675023at2759"/>
<protein>
    <recommendedName>
        <fullName evidence="3 15">Galactosylgalactosylxylosylprotein 3-beta-glucuronosyltransferase</fullName>
        <ecNumber evidence="3 15">2.4.1.135</ecNumber>
    </recommendedName>
</protein>
<evidence type="ECO:0000256" key="4">
    <source>
        <dbReference type="ARBA" id="ARBA00022679"/>
    </source>
</evidence>
<accession>A0A7E5VQ40</accession>
<comment type="pathway">
    <text evidence="15">Protein modification; protein glycosylation.</text>
</comment>
<reference evidence="17" key="1">
    <citation type="submission" date="2025-08" db="UniProtKB">
        <authorList>
            <consortium name="RefSeq"/>
        </authorList>
    </citation>
    <scope>IDENTIFICATION</scope>
</reference>
<dbReference type="FunCoup" id="A0A7E5VQ40">
    <property type="interactions" value="1015"/>
</dbReference>
<evidence type="ECO:0000256" key="5">
    <source>
        <dbReference type="ARBA" id="ARBA00022692"/>
    </source>
</evidence>
<evidence type="ECO:0000256" key="8">
    <source>
        <dbReference type="ARBA" id="ARBA00023136"/>
    </source>
</evidence>
<dbReference type="GO" id="GO:0000139">
    <property type="term" value="C:Golgi membrane"/>
    <property type="evidence" value="ECO:0007669"/>
    <property type="project" value="UniProtKB-SubCell"/>
</dbReference>
<dbReference type="EC" id="2.4.1.135" evidence="3 15"/>
<dbReference type="GO" id="GO:0046872">
    <property type="term" value="F:metal ion binding"/>
    <property type="evidence" value="ECO:0007669"/>
    <property type="project" value="UniProtKB-KW"/>
</dbReference>
<dbReference type="CDD" id="cd00218">
    <property type="entry name" value="GlcAT-I"/>
    <property type="match status" value="1"/>
</dbReference>
<evidence type="ECO:0000313" key="16">
    <source>
        <dbReference type="Proteomes" id="UP000322000"/>
    </source>
</evidence>
<name>A0A7E5VQ40_TRINI</name>
<feature type="site" description="Interaction with galactose moiety of substrate glycoprotein" evidence="13">
    <location>
        <position position="302"/>
    </location>
</feature>
<keyword evidence="8" id="KW-0472">Membrane</keyword>
<dbReference type="Pfam" id="PF03360">
    <property type="entry name" value="Glyco_transf_43"/>
    <property type="match status" value="1"/>
</dbReference>
<evidence type="ECO:0000256" key="10">
    <source>
        <dbReference type="ARBA" id="ARBA00047979"/>
    </source>
</evidence>
<keyword evidence="15" id="KW-0333">Golgi apparatus</keyword>